<evidence type="ECO:0000313" key="3">
    <source>
        <dbReference type="EMBL" id="RDI97616.1"/>
    </source>
</evidence>
<feature type="chain" id="PRO_5016653848" description="Carbohydrate-binding family V/XII" evidence="2">
    <location>
        <begin position="24"/>
        <end position="854"/>
    </location>
</feature>
<feature type="signal peptide" evidence="2">
    <location>
        <begin position="1"/>
        <end position="23"/>
    </location>
</feature>
<gene>
    <name evidence="3" type="ORF">DVT68_15090</name>
</gene>
<dbReference type="EMBL" id="QQSY01000004">
    <property type="protein sequence ID" value="RDI97616.1"/>
    <property type="molecule type" value="Genomic_DNA"/>
</dbReference>
<comment type="caution">
    <text evidence="3">The sequence shown here is derived from an EMBL/GenBank/DDBJ whole genome shotgun (WGS) entry which is preliminary data.</text>
</comment>
<dbReference type="Proteomes" id="UP000254711">
    <property type="component" value="Unassembled WGS sequence"/>
</dbReference>
<sequence length="854" mass="90634">MHAVRWLCLILAIGLAPTLPVHAQTNAAASSKPPGGADYRPWPRSFDVNGIHLELHHPQMDSWVGNQLKGRLAVAVRKGTQVGSDGKSHDVMTYGVAWFSARTDTDKAQGQVTLSSVTIDKVAFPADVANEGRYRDALAQIAGRSKQVANLDTLEASLAIRHAEDEVKNVSVRNDPPQIIFSFGPALLVLIDGTPVSRPTGTTGVDRVVNTRSLLLQQGGAYYLTYAGRWVKASSLQGPWTSVATPPSGVTTAARAVIQAKEADALDQPSDALKQVLASGKQPDIVVSTKPAELLMVEGEPQFVAIPGTQLAYVANTGADVFVDQGHGMTWYALISGRWFTADSTQGPWRYVAGKALPADFARIPSDSPKSAVLASIPGTPEAGEALISNSIPQTATVDSRTAQLRVSYDGQPQFRPIEGTTLTYAWNTPVPVIRVPAGAYYAVQNGVWFTATAAEGPWTVALDVPAVIYMIPPSSPLYYVTYVYVYGHDGNQVYVGYSPGYYGTVVSDNVVVYGTGYACNPWIGDDWYGCPTTYGFGVSFGWAPWAGWSYGYAWGWPWAAAWYGPWWGPWWGYGPGYYPGYWGGAIAAANVYGRWGNSVVAGRGVAWANPWTGNAGRAVRGGYANQVTGGRGAGYAGRNTNVYTGNTTAAAGGIRYNPQTGRVVAGQGGAVGNIYTGNGVAGGTRTTVNTNTGRVTQQAGVAGRTETGAGAAGAFNSQGAAGEVRGAGYVQIDRTTGEVSRGGVVDYNDNVYAGKNGDVYRYDGENGWQKVDPKGNFDRVQQPDSVDTNRDRLARDRSADSSVPTARSQRSGGQQFDRSNYNRGYGGRMGGYRPSMGGGRFGGGGRMGGGRGR</sequence>
<dbReference type="OrthoDB" id="102964at2"/>
<feature type="region of interest" description="Disordered" evidence="1">
    <location>
        <begin position="767"/>
        <end position="854"/>
    </location>
</feature>
<evidence type="ECO:0000313" key="4">
    <source>
        <dbReference type="Proteomes" id="UP000254711"/>
    </source>
</evidence>
<accession>A0A370K4N7</accession>
<name>A0A370K4N7_9GAMM</name>
<dbReference type="AlphaFoldDB" id="A0A370K4N7"/>
<evidence type="ECO:0008006" key="5">
    <source>
        <dbReference type="Google" id="ProtNLM"/>
    </source>
</evidence>
<evidence type="ECO:0000256" key="2">
    <source>
        <dbReference type="SAM" id="SignalP"/>
    </source>
</evidence>
<organism evidence="3 4">
    <name type="scientific">Dyella solisilvae</name>
    <dbReference type="NCBI Taxonomy" id="1920168"/>
    <lineage>
        <taxon>Bacteria</taxon>
        <taxon>Pseudomonadati</taxon>
        <taxon>Pseudomonadota</taxon>
        <taxon>Gammaproteobacteria</taxon>
        <taxon>Lysobacterales</taxon>
        <taxon>Rhodanobacteraceae</taxon>
        <taxon>Dyella</taxon>
    </lineage>
</organism>
<evidence type="ECO:0000256" key="1">
    <source>
        <dbReference type="SAM" id="MobiDB-lite"/>
    </source>
</evidence>
<keyword evidence="2" id="KW-0732">Signal</keyword>
<proteinExistence type="predicted"/>
<reference evidence="3 4" key="1">
    <citation type="submission" date="2018-07" db="EMBL/GenBank/DDBJ databases">
        <title>Dyella solisilvae sp. nov., isolated from the pine and broad-leaved mixed forest soil.</title>
        <authorList>
            <person name="Gao Z."/>
            <person name="Qiu L."/>
        </authorList>
    </citation>
    <scope>NUCLEOTIDE SEQUENCE [LARGE SCALE GENOMIC DNA]</scope>
    <source>
        <strain evidence="3 4">DHG54</strain>
    </source>
</reference>
<feature type="compositionally biased region" description="Gly residues" evidence="1">
    <location>
        <begin position="825"/>
        <end position="854"/>
    </location>
</feature>
<protein>
    <recommendedName>
        <fullName evidence="5">Carbohydrate-binding family V/XII</fullName>
    </recommendedName>
</protein>
<keyword evidence="4" id="KW-1185">Reference proteome</keyword>
<dbReference type="RefSeq" id="WP_114825934.1">
    <property type="nucleotide sequence ID" value="NZ_QQSY01000004.1"/>
</dbReference>
<feature type="compositionally biased region" description="Polar residues" evidence="1">
    <location>
        <begin position="804"/>
        <end position="823"/>
    </location>
</feature>
<feature type="compositionally biased region" description="Basic and acidic residues" evidence="1">
    <location>
        <begin position="788"/>
        <end position="800"/>
    </location>
</feature>